<evidence type="ECO:0000313" key="2">
    <source>
        <dbReference type="Proteomes" id="UP000268093"/>
    </source>
</evidence>
<evidence type="ECO:0000313" key="1">
    <source>
        <dbReference type="EMBL" id="RUP46909.1"/>
    </source>
</evidence>
<dbReference type="EMBL" id="RBNI01005230">
    <property type="protein sequence ID" value="RUP46909.1"/>
    <property type="molecule type" value="Genomic_DNA"/>
</dbReference>
<protein>
    <submittedName>
        <fullName evidence="1">Uncharacterized protein</fullName>
    </submittedName>
</protein>
<proteinExistence type="predicted"/>
<gene>
    <name evidence="1" type="ORF">BC936DRAFT_146377</name>
</gene>
<organism evidence="1 2">
    <name type="scientific">Jimgerdemannia flammicorona</name>
    <dbReference type="NCBI Taxonomy" id="994334"/>
    <lineage>
        <taxon>Eukaryota</taxon>
        <taxon>Fungi</taxon>
        <taxon>Fungi incertae sedis</taxon>
        <taxon>Mucoromycota</taxon>
        <taxon>Mucoromycotina</taxon>
        <taxon>Endogonomycetes</taxon>
        <taxon>Endogonales</taxon>
        <taxon>Endogonaceae</taxon>
        <taxon>Jimgerdemannia</taxon>
    </lineage>
</organism>
<keyword evidence="2" id="KW-1185">Reference proteome</keyword>
<accession>A0A433D7S8</accession>
<sequence length="1011" mass="108119">MFTSNPLLRERHSHAVRPAMADADSNTLNPCGIGCSLRITMQHYLWSASSAHHNLNIAQGCRSALGLHNVVRLKDSFLGGPTTRKASLRVRAGETVRSLGESEVALEERLIVDVDRGRELDIDTDTLVACLLLSDGLEYSLGSQDIARRLGRHNGGVVEMPALLFLGVHSTSLRVEVNTRLQVVAVWRFGFDLNEVADAGQRVVQVSIGLGLTFGVADLVGIVLGLLESTQDVVGTGFEAVGLDRFGRVENIFELAQYIVDVISVAVAWSDAGGQGLDNAVEHPAGGRPLGMTSKVLLGDCQAAVTLGTAQMSELLVQDAGFVLVVGLGAGPVEGCNTDIIDGQTISGQSTTESGDLGVLTPELHAPGAEGILFLTPGLLVDELSALGEPIFFGDGELAVGLEFLQFLAQEFVLVLDPAGDLLAAGAQLSGTVLDVQKRRLSVARYFASGGEDTRTRSRNGATFLVRSGVGQGDYTVDGSTDLDSHGGGHQDVVTRTLGLHETAPGRGSRARHLTRGTAMSKFVDSVAGCLHVCKLVRRLLGNIFCGTGNHDFSLASLDGLHGHFDRYSGGGASVDGGLDGARGTENKQVDPSRHGIDEGLLKDILLDGFVQEPVPVESTESTTTTNTAAGRVSDLGDMDILVELVRIGDTRGYQRFHSRHNVEERDLVNLIDDVLGNAIAGGVPTGRDRAGDEAVEAQRLRNIDGGALLDSDGPAARFRLEGIDLVSVLKLEMGGLFLATFEWLKFVVDDNLLHKVLFVGVVATPLLGFNQTDTGVLQNLLFILALDVLVLDWLVRLGVDPAGVLLVILLQRTMMMFDVTHDPGHLNAPFKRKLAIGLHLPTSAAVTPRTNLTKASDNDDLIEINETLEIAEVLKLLVLLEFGEIELHVRARGDFVGLVLAFRLGTVDDSVVQCIVGNDGLTDICRLANFQTKFGREFLHVRDVLETTIEICPEGFVLAELEHRRVHQAKDIERHLDGREGANAKLLDTFGDHIVGAHQTGTTGPAAINK</sequence>
<dbReference type="OrthoDB" id="5148646at2759"/>
<comment type="caution">
    <text evidence="1">The sequence shown here is derived from an EMBL/GenBank/DDBJ whole genome shotgun (WGS) entry which is preliminary data.</text>
</comment>
<dbReference type="Proteomes" id="UP000268093">
    <property type="component" value="Unassembled WGS sequence"/>
</dbReference>
<name>A0A433D7S8_9FUNG</name>
<dbReference type="AlphaFoldDB" id="A0A433D7S8"/>
<reference evidence="1 2" key="1">
    <citation type="journal article" date="2018" name="New Phytol.">
        <title>Phylogenomics of Endogonaceae and evolution of mycorrhizas within Mucoromycota.</title>
        <authorList>
            <person name="Chang Y."/>
            <person name="Desiro A."/>
            <person name="Na H."/>
            <person name="Sandor L."/>
            <person name="Lipzen A."/>
            <person name="Clum A."/>
            <person name="Barry K."/>
            <person name="Grigoriev I.V."/>
            <person name="Martin F.M."/>
            <person name="Stajich J.E."/>
            <person name="Smith M.E."/>
            <person name="Bonito G."/>
            <person name="Spatafora J.W."/>
        </authorList>
    </citation>
    <scope>NUCLEOTIDE SEQUENCE [LARGE SCALE GENOMIC DNA]</scope>
    <source>
        <strain evidence="1 2">GMNB39</strain>
    </source>
</reference>